<comment type="caution">
    <text evidence="1">The sequence shown here is derived from an EMBL/GenBank/DDBJ whole genome shotgun (WGS) entry which is preliminary data.</text>
</comment>
<dbReference type="Proteomes" id="UP001605036">
    <property type="component" value="Unassembled WGS sequence"/>
</dbReference>
<dbReference type="EMBL" id="JBHFFA010000002">
    <property type="protein sequence ID" value="KAL2642800.1"/>
    <property type="molecule type" value="Genomic_DNA"/>
</dbReference>
<protein>
    <submittedName>
        <fullName evidence="1">Uncharacterized protein</fullName>
    </submittedName>
</protein>
<name>A0ABD1Z5L4_9MARC</name>
<proteinExistence type="predicted"/>
<sequence>MAVLLDEEGREINDEDSILERVYKYYANLYSQPNLSYADCREQEKVLTMVDHRVSEEANRRLLETPGVDELTEAIKNLPLDKAPGEDRLPAEILRDLWKEISAGCLQFIQEEIGCQILLPGQFITYLGCRFGVEKAEERANDIRNKLQRKLGKWANRFLTWALRLLLL</sequence>
<evidence type="ECO:0000313" key="1">
    <source>
        <dbReference type="EMBL" id="KAL2642800.1"/>
    </source>
</evidence>
<dbReference type="AlphaFoldDB" id="A0ABD1Z5L4"/>
<gene>
    <name evidence="1" type="ORF">R1flu_010387</name>
</gene>
<keyword evidence="2" id="KW-1185">Reference proteome</keyword>
<accession>A0ABD1Z5L4</accession>
<evidence type="ECO:0000313" key="2">
    <source>
        <dbReference type="Proteomes" id="UP001605036"/>
    </source>
</evidence>
<organism evidence="1 2">
    <name type="scientific">Riccia fluitans</name>
    <dbReference type="NCBI Taxonomy" id="41844"/>
    <lineage>
        <taxon>Eukaryota</taxon>
        <taxon>Viridiplantae</taxon>
        <taxon>Streptophyta</taxon>
        <taxon>Embryophyta</taxon>
        <taxon>Marchantiophyta</taxon>
        <taxon>Marchantiopsida</taxon>
        <taxon>Marchantiidae</taxon>
        <taxon>Marchantiales</taxon>
        <taxon>Ricciaceae</taxon>
        <taxon>Riccia</taxon>
    </lineage>
</organism>
<reference evidence="1 2" key="1">
    <citation type="submission" date="2024-09" db="EMBL/GenBank/DDBJ databases">
        <title>Chromosome-scale assembly of Riccia fluitans.</title>
        <authorList>
            <person name="Paukszto L."/>
            <person name="Sawicki J."/>
            <person name="Karawczyk K."/>
            <person name="Piernik-Szablinska J."/>
            <person name="Szczecinska M."/>
            <person name="Mazdziarz M."/>
        </authorList>
    </citation>
    <scope>NUCLEOTIDE SEQUENCE [LARGE SCALE GENOMIC DNA]</scope>
    <source>
        <strain evidence="1">Rf_01</strain>
        <tissue evidence="1">Aerial parts of the thallus</tissue>
    </source>
</reference>